<protein>
    <submittedName>
        <fullName evidence="4">Choice-of-anchor C family protein</fullName>
    </submittedName>
</protein>
<keyword evidence="2" id="KW-0732">Signal</keyword>
<dbReference type="Pfam" id="PF04862">
    <property type="entry name" value="DUF642"/>
    <property type="match status" value="1"/>
</dbReference>
<feature type="signal peptide" evidence="2">
    <location>
        <begin position="1"/>
        <end position="21"/>
    </location>
</feature>
<keyword evidence="5" id="KW-1185">Reference proteome</keyword>
<dbReference type="Gene3D" id="2.60.120.260">
    <property type="entry name" value="Galactose-binding domain-like"/>
    <property type="match status" value="1"/>
</dbReference>
<proteinExistence type="predicted"/>
<dbReference type="NCBIfam" id="TIGR04362">
    <property type="entry name" value="choice_anch_C"/>
    <property type="match status" value="1"/>
</dbReference>
<evidence type="ECO:0000313" key="5">
    <source>
        <dbReference type="Proteomes" id="UP001230156"/>
    </source>
</evidence>
<evidence type="ECO:0000256" key="1">
    <source>
        <dbReference type="SAM" id="Phobius"/>
    </source>
</evidence>
<keyword evidence="1" id="KW-0472">Membrane</keyword>
<sequence>MKILGLFAAAALVLGAHSASAVTLTNGSFENPIVGGSFATYGNGSSSLDGWTIGGAGIDHIGNYWQASDGNQSLDLSALDAGSISQAISGLTVGQQYTVKFDLAGNPDGDDSVLKEVLVQLDNNIATGQLYTFDTTGTSHGAMGWLTQAYVFIATASTQTLAFVSLTPGSFGPALDNVSVAATPIPGAILLFGSALGGMGFLGYRRKKLAAAA</sequence>
<dbReference type="EMBL" id="JAUYVI010000001">
    <property type="protein sequence ID" value="MDQ7246839.1"/>
    <property type="molecule type" value="Genomic_DNA"/>
</dbReference>
<gene>
    <name evidence="4" type="ORF">Q8A70_04140</name>
</gene>
<dbReference type="InterPro" id="IPR006946">
    <property type="entry name" value="DGR2-like_dom"/>
</dbReference>
<feature type="transmembrane region" description="Helical" evidence="1">
    <location>
        <begin position="185"/>
        <end position="204"/>
    </location>
</feature>
<keyword evidence="1" id="KW-0812">Transmembrane</keyword>
<dbReference type="RefSeq" id="WP_379954240.1">
    <property type="nucleotide sequence ID" value="NZ_JAUYVI010000001.1"/>
</dbReference>
<reference evidence="5" key="1">
    <citation type="submission" date="2023-08" db="EMBL/GenBank/DDBJ databases">
        <title>Rhodospirillaceae gen. nov., a novel taxon isolated from the Yangtze River Yuezi River estuary sludge.</title>
        <authorList>
            <person name="Ruan L."/>
        </authorList>
    </citation>
    <scope>NUCLEOTIDE SEQUENCE [LARGE SCALE GENOMIC DNA]</scope>
    <source>
        <strain evidence="5">R-7</strain>
    </source>
</reference>
<dbReference type="InterPro" id="IPR027576">
    <property type="entry name" value="Choice_anch_C_dom"/>
</dbReference>
<evidence type="ECO:0000313" key="4">
    <source>
        <dbReference type="EMBL" id="MDQ7246839.1"/>
    </source>
</evidence>
<feature type="domain" description="DUF642" evidence="3">
    <location>
        <begin position="23"/>
        <end position="180"/>
    </location>
</feature>
<dbReference type="Proteomes" id="UP001230156">
    <property type="component" value="Unassembled WGS sequence"/>
</dbReference>
<organism evidence="4 5">
    <name type="scientific">Dongia sedimenti</name>
    <dbReference type="NCBI Taxonomy" id="3064282"/>
    <lineage>
        <taxon>Bacteria</taxon>
        <taxon>Pseudomonadati</taxon>
        <taxon>Pseudomonadota</taxon>
        <taxon>Alphaproteobacteria</taxon>
        <taxon>Rhodospirillales</taxon>
        <taxon>Dongiaceae</taxon>
        <taxon>Dongia</taxon>
    </lineage>
</organism>
<evidence type="ECO:0000259" key="3">
    <source>
        <dbReference type="Pfam" id="PF04862"/>
    </source>
</evidence>
<accession>A0ABU0YGK4</accession>
<keyword evidence="1" id="KW-1133">Transmembrane helix</keyword>
<name>A0ABU0YGK4_9PROT</name>
<feature type="chain" id="PRO_5046314144" evidence="2">
    <location>
        <begin position="22"/>
        <end position="213"/>
    </location>
</feature>
<evidence type="ECO:0000256" key="2">
    <source>
        <dbReference type="SAM" id="SignalP"/>
    </source>
</evidence>
<comment type="caution">
    <text evidence="4">The sequence shown here is derived from an EMBL/GenBank/DDBJ whole genome shotgun (WGS) entry which is preliminary data.</text>
</comment>